<sequence>MKRHILIISYRDIRHPQWGGAEVIIYEIFRRIQHQGYKISFLCGSFPGGPSRDEIDGMQIYRVGNLYNFNFKAALFLRSMAAREKIDLVVEDINKIPFYSPLFVKNTPTLCIVPHLFGTTVFKEAPFLLAAYVYLYEQFIPRIYKRSHFSALSGTTRDDLISRGIPQQHIHLIRSGIDHDLHVPPSERPSSPEPIFLYLGRLKKYKRIELPILAMPTILKTVPKAQYWIVGDGDYRPQLEELTTRMGLKDSVRFLGMRMGRDKLDLLHKSRILVYTSPKEGWGLSVIEANATGCVAVASNSPGLRESVRHEETGLLVPHGDVKALAAALIRLLTDNQLWLRMSREGVKWAGEFHWEKSTRETLNLIEHVIGSPAVP</sequence>
<dbReference type="GO" id="GO:0016757">
    <property type="term" value="F:glycosyltransferase activity"/>
    <property type="evidence" value="ECO:0007669"/>
    <property type="project" value="InterPro"/>
</dbReference>
<dbReference type="SUPFAM" id="SSF53756">
    <property type="entry name" value="UDP-Glycosyltransferase/glycogen phosphorylase"/>
    <property type="match status" value="1"/>
</dbReference>
<name>A0A948S0J9_UNCEI</name>
<dbReference type="PANTHER" id="PTHR12526">
    <property type="entry name" value="GLYCOSYLTRANSFERASE"/>
    <property type="match status" value="1"/>
</dbReference>
<dbReference type="InterPro" id="IPR028098">
    <property type="entry name" value="Glyco_trans_4-like_N"/>
</dbReference>
<gene>
    <name evidence="3" type="ORF">KJ970_18860</name>
</gene>
<evidence type="ECO:0000313" key="4">
    <source>
        <dbReference type="Proteomes" id="UP000777784"/>
    </source>
</evidence>
<proteinExistence type="predicted"/>
<comment type="caution">
    <text evidence="3">The sequence shown here is derived from an EMBL/GenBank/DDBJ whole genome shotgun (WGS) entry which is preliminary data.</text>
</comment>
<accession>A0A948S0J9</accession>
<dbReference type="EMBL" id="JAHJDP010000107">
    <property type="protein sequence ID" value="MBU2692984.1"/>
    <property type="molecule type" value="Genomic_DNA"/>
</dbReference>
<dbReference type="Pfam" id="PF13439">
    <property type="entry name" value="Glyco_transf_4"/>
    <property type="match status" value="1"/>
</dbReference>
<reference evidence="3" key="1">
    <citation type="submission" date="2021-05" db="EMBL/GenBank/DDBJ databases">
        <title>Energy efficiency and biological interactions define the core microbiome of deep oligotrophic groundwater.</title>
        <authorList>
            <person name="Mehrshad M."/>
            <person name="Lopez-Fernandez M."/>
            <person name="Bell E."/>
            <person name="Bernier-Latmani R."/>
            <person name="Bertilsson S."/>
            <person name="Dopson M."/>
        </authorList>
    </citation>
    <scope>NUCLEOTIDE SEQUENCE</scope>
    <source>
        <strain evidence="3">Modern_marine.mb.64</strain>
    </source>
</reference>
<feature type="domain" description="Glycosyltransferase subfamily 4-like N-terminal" evidence="2">
    <location>
        <begin position="18"/>
        <end position="180"/>
    </location>
</feature>
<dbReference type="PANTHER" id="PTHR12526:SF618">
    <property type="entry name" value="GLYCOSYLTRANSFERASE, FAMILY 4"/>
    <property type="match status" value="1"/>
</dbReference>
<evidence type="ECO:0000259" key="1">
    <source>
        <dbReference type="Pfam" id="PF00534"/>
    </source>
</evidence>
<dbReference type="Pfam" id="PF00534">
    <property type="entry name" value="Glycos_transf_1"/>
    <property type="match status" value="1"/>
</dbReference>
<dbReference type="Proteomes" id="UP000777784">
    <property type="component" value="Unassembled WGS sequence"/>
</dbReference>
<protein>
    <submittedName>
        <fullName evidence="3">Glycosyltransferase family 4 protein</fullName>
    </submittedName>
</protein>
<feature type="domain" description="Glycosyl transferase family 1" evidence="1">
    <location>
        <begin position="190"/>
        <end position="348"/>
    </location>
</feature>
<dbReference type="InterPro" id="IPR001296">
    <property type="entry name" value="Glyco_trans_1"/>
</dbReference>
<organism evidence="3 4">
    <name type="scientific">Eiseniibacteriota bacterium</name>
    <dbReference type="NCBI Taxonomy" id="2212470"/>
    <lineage>
        <taxon>Bacteria</taxon>
        <taxon>Candidatus Eiseniibacteriota</taxon>
    </lineage>
</organism>
<dbReference type="Gene3D" id="3.40.50.2000">
    <property type="entry name" value="Glycogen Phosphorylase B"/>
    <property type="match status" value="2"/>
</dbReference>
<dbReference type="CDD" id="cd03801">
    <property type="entry name" value="GT4_PimA-like"/>
    <property type="match status" value="1"/>
</dbReference>
<evidence type="ECO:0000313" key="3">
    <source>
        <dbReference type="EMBL" id="MBU2692984.1"/>
    </source>
</evidence>
<dbReference type="AlphaFoldDB" id="A0A948S0J9"/>
<evidence type="ECO:0000259" key="2">
    <source>
        <dbReference type="Pfam" id="PF13439"/>
    </source>
</evidence>